<name>A0A1X0RI91_RHIZD</name>
<gene>
    <name evidence="1" type="ORF">BCV72DRAFT_77798</name>
</gene>
<dbReference type="AlphaFoldDB" id="A0A1X0RI91"/>
<dbReference type="VEuPathDB" id="FungiDB:BCV72DRAFT_77798"/>
<reference evidence="1" key="1">
    <citation type="journal article" date="2016" name="Proc. Natl. Acad. Sci. U.S.A.">
        <title>Lipid metabolic changes in an early divergent fungus govern the establishment of a mutualistic symbiosis with endobacteria.</title>
        <authorList>
            <person name="Lastovetsky O.A."/>
            <person name="Gaspar M.L."/>
            <person name="Mondo S.J."/>
            <person name="LaButti K.M."/>
            <person name="Sandor L."/>
            <person name="Grigoriev I.V."/>
            <person name="Henry S.A."/>
            <person name="Pawlowska T.E."/>
        </authorList>
    </citation>
    <scope>NUCLEOTIDE SEQUENCE [LARGE SCALE GENOMIC DNA]</scope>
    <source>
        <strain evidence="1">ATCC 52814</strain>
    </source>
</reference>
<dbReference type="Proteomes" id="UP000242414">
    <property type="component" value="Unassembled WGS sequence"/>
</dbReference>
<sequence length="72" mass="8699">MVDITEYHINQVRSVLYIIGYDMDLPMPTITIIKHTHKSCMIMVDTEEIGWIITSFYVFFFFNDTKYKLKWI</sequence>
<protein>
    <submittedName>
        <fullName evidence="1">Uncharacterized protein</fullName>
    </submittedName>
</protein>
<organism evidence="1">
    <name type="scientific">Rhizopus microsporus var. microsporus</name>
    <dbReference type="NCBI Taxonomy" id="86635"/>
    <lineage>
        <taxon>Eukaryota</taxon>
        <taxon>Fungi</taxon>
        <taxon>Fungi incertae sedis</taxon>
        <taxon>Mucoromycota</taxon>
        <taxon>Mucoromycotina</taxon>
        <taxon>Mucoromycetes</taxon>
        <taxon>Mucorales</taxon>
        <taxon>Mucorineae</taxon>
        <taxon>Rhizopodaceae</taxon>
        <taxon>Rhizopus</taxon>
    </lineage>
</organism>
<proteinExistence type="predicted"/>
<evidence type="ECO:0000313" key="1">
    <source>
        <dbReference type="EMBL" id="ORE11745.1"/>
    </source>
</evidence>
<dbReference type="EMBL" id="KV921855">
    <property type="protein sequence ID" value="ORE11745.1"/>
    <property type="molecule type" value="Genomic_DNA"/>
</dbReference>
<accession>A0A1X0RI91</accession>